<dbReference type="AlphaFoldDB" id="A0A1B1YJ61"/>
<dbReference type="Proteomes" id="UP000092931">
    <property type="component" value="Chromosome"/>
</dbReference>
<evidence type="ECO:0000256" key="1">
    <source>
        <dbReference type="SAM" id="Coils"/>
    </source>
</evidence>
<gene>
    <name evidence="2" type="ORF">CSTERLE_03715</name>
</gene>
<dbReference type="RefSeq" id="WP_065820615.1">
    <property type="nucleotide sequence ID" value="NZ_CP014673.1"/>
</dbReference>
<protein>
    <submittedName>
        <fullName evidence="2">Uncharacterized protein</fullName>
    </submittedName>
</protein>
<organism evidence="2 3">
    <name type="scientific">Thermoclostridium stercorarium subsp. leptospartum DSM 9219</name>
    <dbReference type="NCBI Taxonomy" id="1346611"/>
    <lineage>
        <taxon>Bacteria</taxon>
        <taxon>Bacillati</taxon>
        <taxon>Bacillota</taxon>
        <taxon>Clostridia</taxon>
        <taxon>Eubacteriales</taxon>
        <taxon>Oscillospiraceae</taxon>
        <taxon>Thermoclostridium</taxon>
    </lineage>
</organism>
<dbReference type="EMBL" id="CP014673">
    <property type="protein sequence ID" value="ANX00752.1"/>
    <property type="molecule type" value="Genomic_DNA"/>
</dbReference>
<sequence>MDNRKLMEIRNNIAVLPSLREKADKLRKRIRDAERNVEELLENYKKECVDVEQLKNSSFLAFLLKLLGKYQGKLEKEEKEAINAKVQYDRACQFVDELRKELHETEMRIIALKEDERTYEAEMKRREQELLSKMHTEHFENYMKLERERDFIQKQIFEMDEAIRAATRAQSTARSVMGHLSSAEKWATFDVWSNNGIISHMAKYDRIDRAESEINRLYSQLRELKKELSDIDLNAAPGLNEFDTVTRFIDICFDNIFTDLKVRNMIRDNLDQVNRVYQNLTQLIHNIENRKRELQRRMGEIEHLKNELLLSL</sequence>
<name>A0A1B1YJ61_THEST</name>
<evidence type="ECO:0000313" key="3">
    <source>
        <dbReference type="Proteomes" id="UP000092931"/>
    </source>
</evidence>
<accession>A0A1B1YJ61</accession>
<feature type="coiled-coil region" evidence="1">
    <location>
        <begin position="270"/>
        <end position="307"/>
    </location>
</feature>
<keyword evidence="1" id="KW-0175">Coiled coil</keyword>
<proteinExistence type="predicted"/>
<feature type="coiled-coil region" evidence="1">
    <location>
        <begin position="207"/>
        <end position="234"/>
    </location>
</feature>
<feature type="coiled-coil region" evidence="1">
    <location>
        <begin position="16"/>
        <end position="129"/>
    </location>
</feature>
<evidence type="ECO:0000313" key="2">
    <source>
        <dbReference type="EMBL" id="ANX00752.1"/>
    </source>
</evidence>
<reference evidence="2 3" key="1">
    <citation type="submission" date="2016-02" db="EMBL/GenBank/DDBJ databases">
        <title>Comparison of Clostridium stercorarium subspecies using comparative genomics and transcriptomics.</title>
        <authorList>
            <person name="Schellenberg J."/>
            <person name="Thallinger G."/>
            <person name="Levin D.B."/>
            <person name="Zhang X."/>
            <person name="Alvare G."/>
            <person name="Fristensky B."/>
            <person name="Sparling R."/>
        </authorList>
    </citation>
    <scope>NUCLEOTIDE SEQUENCE [LARGE SCALE GENOMIC DNA]</scope>
    <source>
        <strain evidence="2 3">DSM 9219</strain>
    </source>
</reference>